<gene>
    <name evidence="1" type="ORF">K3G42_025116</name>
</gene>
<proteinExistence type="predicted"/>
<dbReference type="Proteomes" id="UP000827872">
    <property type="component" value="Linkage Group LG05"/>
</dbReference>
<protein>
    <submittedName>
        <fullName evidence="1">Uncharacterized protein</fullName>
    </submittedName>
</protein>
<name>A0ACB8F5F3_9SAUR</name>
<sequence length="124" mass="12630">MVSRRACAEPIQALPVFSSPRSLCASAGGGTEAELGAGRPSWAFGAGEMRLGSGLGLGAPMPPLLALLLLLRAAAGEPCAPASPCSCRRGLLDCSRLRLPGRSLEPGLLSPMPHGTTVLLPETE</sequence>
<organism evidence="1 2">
    <name type="scientific">Sphaerodactylus townsendi</name>
    <dbReference type="NCBI Taxonomy" id="933632"/>
    <lineage>
        <taxon>Eukaryota</taxon>
        <taxon>Metazoa</taxon>
        <taxon>Chordata</taxon>
        <taxon>Craniata</taxon>
        <taxon>Vertebrata</taxon>
        <taxon>Euteleostomi</taxon>
        <taxon>Lepidosauria</taxon>
        <taxon>Squamata</taxon>
        <taxon>Bifurcata</taxon>
        <taxon>Gekkota</taxon>
        <taxon>Sphaerodactylidae</taxon>
        <taxon>Sphaerodactylus</taxon>
    </lineage>
</organism>
<comment type="caution">
    <text evidence="1">The sequence shown here is derived from an EMBL/GenBank/DDBJ whole genome shotgun (WGS) entry which is preliminary data.</text>
</comment>
<evidence type="ECO:0000313" key="1">
    <source>
        <dbReference type="EMBL" id="KAH8000399.1"/>
    </source>
</evidence>
<accession>A0ACB8F5F3</accession>
<keyword evidence="2" id="KW-1185">Reference proteome</keyword>
<evidence type="ECO:0000313" key="2">
    <source>
        <dbReference type="Proteomes" id="UP000827872"/>
    </source>
</evidence>
<dbReference type="EMBL" id="CM037618">
    <property type="protein sequence ID" value="KAH8000399.1"/>
    <property type="molecule type" value="Genomic_DNA"/>
</dbReference>
<reference evidence="1" key="1">
    <citation type="submission" date="2021-08" db="EMBL/GenBank/DDBJ databases">
        <title>The first chromosome-level gecko genome reveals the dynamic sex chromosomes of Neotropical dwarf geckos (Sphaerodactylidae: Sphaerodactylus).</title>
        <authorList>
            <person name="Pinto B.J."/>
            <person name="Keating S.E."/>
            <person name="Gamble T."/>
        </authorList>
    </citation>
    <scope>NUCLEOTIDE SEQUENCE</scope>
    <source>
        <strain evidence="1">TG3544</strain>
    </source>
</reference>